<reference evidence="3" key="1">
    <citation type="submission" date="2018-10" db="EMBL/GenBank/DDBJ databases">
        <authorList>
            <person name="Peiro R."/>
            <person name="Begona"/>
            <person name="Cbmso G."/>
            <person name="Lopez M."/>
            <person name="Gonzalez S."/>
            <person name="Sacristan E."/>
            <person name="Castillo E."/>
        </authorList>
    </citation>
    <scope>NUCLEOTIDE SEQUENCE [LARGE SCALE GENOMIC DNA]</scope>
</reference>
<comment type="caution">
    <text evidence="2">The sequence shown here is derived from an EMBL/GenBank/DDBJ whole genome shotgun (WGS) entry which is preliminary data.</text>
</comment>
<dbReference type="PANTHER" id="PTHR42905">
    <property type="entry name" value="PHOSPHOENOLPYRUVATE CARBOXYLASE"/>
    <property type="match status" value="1"/>
</dbReference>
<evidence type="ECO:0000313" key="3">
    <source>
        <dbReference type="Proteomes" id="UP000289200"/>
    </source>
</evidence>
<dbReference type="GO" id="GO:0016829">
    <property type="term" value="F:lyase activity"/>
    <property type="evidence" value="ECO:0007669"/>
    <property type="project" value="UniProtKB-KW"/>
</dbReference>
<accession>A0A447CPT7</accession>
<keyword evidence="3" id="KW-1185">Reference proteome</keyword>
<name>A0A447CPT7_9BRAD</name>
<evidence type="ECO:0000313" key="2">
    <source>
        <dbReference type="EMBL" id="VCU07183.1"/>
    </source>
</evidence>
<dbReference type="EMBL" id="UWOC01000016">
    <property type="protein sequence ID" value="VCU07183.1"/>
    <property type="molecule type" value="Genomic_DNA"/>
</dbReference>
<dbReference type="Gene3D" id="3.20.20.60">
    <property type="entry name" value="Phosphoenolpyruvate-binding domains"/>
    <property type="match status" value="1"/>
</dbReference>
<organism evidence="2 3">
    <name type="scientific">Rhodoplanes serenus</name>
    <dbReference type="NCBI Taxonomy" id="200615"/>
    <lineage>
        <taxon>Bacteria</taxon>
        <taxon>Pseudomonadati</taxon>
        <taxon>Pseudomonadota</taxon>
        <taxon>Alphaproteobacteria</taxon>
        <taxon>Hyphomicrobiales</taxon>
        <taxon>Nitrobacteraceae</taxon>
        <taxon>Rhodoplanes</taxon>
    </lineage>
</organism>
<proteinExistence type="predicted"/>
<dbReference type="Pfam" id="PF13714">
    <property type="entry name" value="PEP_mutase"/>
    <property type="match status" value="1"/>
</dbReference>
<dbReference type="OrthoDB" id="9771433at2"/>
<feature type="compositionally biased region" description="Low complexity" evidence="1">
    <location>
        <begin position="301"/>
        <end position="311"/>
    </location>
</feature>
<dbReference type="AlphaFoldDB" id="A0A447CPT7"/>
<dbReference type="InterPro" id="IPR015813">
    <property type="entry name" value="Pyrv/PenolPyrv_kinase-like_dom"/>
</dbReference>
<evidence type="ECO:0000256" key="1">
    <source>
        <dbReference type="SAM" id="MobiDB-lite"/>
    </source>
</evidence>
<dbReference type="Proteomes" id="UP000289200">
    <property type="component" value="Unassembled WGS sequence"/>
</dbReference>
<dbReference type="SUPFAM" id="SSF51621">
    <property type="entry name" value="Phosphoenolpyruvate/pyruvate domain"/>
    <property type="match status" value="1"/>
</dbReference>
<protein>
    <submittedName>
        <fullName evidence="2">2,3-dimethylmalate lyase</fullName>
    </submittedName>
</protein>
<sequence length="311" mass="33090">MASLRAILNARPRDRVIAAPGVYDMISLRIADRMGFDVLYMTGYGAVASLLGLPDAGLASFTDMVDRVGTMAGIAETPLIADGDTGYGGLLNVRHTVRGYERAGAAGIQLEDQEFPKKCGHTPDRRVIPADDMVRKIAVAAESRESDEFLIVARTDARTALGLDEAIRRARLYGEAGADLLFVESPESEAEMARIGAELGDWPLVANMVEGGRTPILPADRLAALGFALAIYPGAGFLAATAAIESVFGHIRQTGSSLGAAPPLYSFAEMNRLMGFEEVWRFDREHADRAPVDRAHADGPASSRAGSAAAE</sequence>
<dbReference type="RefSeq" id="WP_129607364.1">
    <property type="nucleotide sequence ID" value="NZ_UWOC01000016.1"/>
</dbReference>
<dbReference type="PANTHER" id="PTHR42905:SF2">
    <property type="entry name" value="PHOSPHOENOLPYRUVATE CARBOXYLASE FAMILY PROTEIN"/>
    <property type="match status" value="1"/>
</dbReference>
<feature type="region of interest" description="Disordered" evidence="1">
    <location>
        <begin position="290"/>
        <end position="311"/>
    </location>
</feature>
<dbReference type="CDD" id="cd00377">
    <property type="entry name" value="ICL_PEPM"/>
    <property type="match status" value="1"/>
</dbReference>
<dbReference type="InterPro" id="IPR039556">
    <property type="entry name" value="ICL/PEPM"/>
</dbReference>
<gene>
    <name evidence="2" type="primary">Dml_1</name>
    <name evidence="2" type="ORF">RHODGE_RHODGE_00288</name>
</gene>
<keyword evidence="2" id="KW-0456">Lyase</keyword>
<dbReference type="InterPro" id="IPR040442">
    <property type="entry name" value="Pyrv_kinase-like_dom_sf"/>
</dbReference>